<feature type="region of interest" description="Disordered" evidence="1">
    <location>
        <begin position="561"/>
        <end position="611"/>
    </location>
</feature>
<feature type="compositionally biased region" description="Basic and acidic residues" evidence="1">
    <location>
        <begin position="813"/>
        <end position="830"/>
    </location>
</feature>
<feature type="region of interest" description="Disordered" evidence="1">
    <location>
        <begin position="1"/>
        <end position="26"/>
    </location>
</feature>
<feature type="compositionally biased region" description="Low complexity" evidence="1">
    <location>
        <begin position="136"/>
        <end position="145"/>
    </location>
</feature>
<evidence type="ECO:0000256" key="1">
    <source>
        <dbReference type="SAM" id="MobiDB-lite"/>
    </source>
</evidence>
<feature type="compositionally biased region" description="Basic and acidic residues" evidence="1">
    <location>
        <begin position="457"/>
        <end position="471"/>
    </location>
</feature>
<dbReference type="Proteomes" id="UP001629113">
    <property type="component" value="Unassembled WGS sequence"/>
</dbReference>
<proteinExistence type="predicted"/>
<comment type="caution">
    <text evidence="2">The sequence shown here is derived from an EMBL/GenBank/DDBJ whole genome shotgun (WGS) entry which is preliminary data.</text>
</comment>
<keyword evidence="3" id="KW-1185">Reference proteome</keyword>
<gene>
    <name evidence="2" type="ORF">PVAG01_01028</name>
</gene>
<organism evidence="2 3">
    <name type="scientific">Phlyctema vagabunda</name>
    <dbReference type="NCBI Taxonomy" id="108571"/>
    <lineage>
        <taxon>Eukaryota</taxon>
        <taxon>Fungi</taxon>
        <taxon>Dikarya</taxon>
        <taxon>Ascomycota</taxon>
        <taxon>Pezizomycotina</taxon>
        <taxon>Leotiomycetes</taxon>
        <taxon>Helotiales</taxon>
        <taxon>Dermateaceae</taxon>
        <taxon>Phlyctema</taxon>
    </lineage>
</organism>
<accession>A0ABR4PVY5</accession>
<sequence>MLSSRPIRVSKTLGSTRIPGSGATGRLGTSEQIRNFRFGLWSCSSNISENGKKRSKHSIKHQYDKSSNLREFLKNESNSNVDQREQYRRIRERFWKESDSLVDINLSRDNLIQWVTYGDRTVLSRLGPKTFARQYSPSSSKASSSEEYIIDPITNRKVPKKSSNEQDKAKPSETPDEQIQSHTSQDNQKRDTPMASGEATASEKPLSPKSSPATEDIDAYNTPFHKDAPSTSTSKDVSKLEQIAWNGVSHRTEADEKYLTEYENRCKIDYTKPYLYDEPQEWYPRQLTEDEKAINLAKLRQDLDRQREINKRDQEVVKDILALSKGATDFQNILKISRRAEEIAARNAMIEEDIKEQKRQRDIARKFADTRDMLDARNKMVEEARKAREIKRTVDNWLAVRAVAEKEIQVGKTIRTANQIYAKMVANENVVNEEKRVLRVQEAAKNLHHQIVANENSAKEAVRTQKIQQKEEDGDSQAVASESVCGKTAHEHRKSENPTRNTAIDPDRILDLRIENSELQNHVAHLKGRVDDAIATLNAGMIASESEQKMTGNYARDFPEESKVSWKSKENPTEGLHRSLAADVESQDPDGKFADGRGPKEAFSRNPDALKLETSLDRTTSSLQLPTVDRIKRAISKAEEADPMNRKNSSIVGTIKVLKAEPESSPQPVDEAGTDAFGYSLKPMGLELNYKQECEREGKTMGEVVCVQFGGSKSGRTEFEGQESKGTERTEYQPQKPIVKIFKAEPETNSKPIEAGVDAGVDAFGYSLKPMGLELSYKQECEREGKPIGEFFSVEYGSSKATGNHSNVASKKAQQDAHEVRDMPEQKKVSKKITEEENAVPEPNHYRVLVYDPTMQSVSTASTTSIVADNTSALTPAEVLLRLSNPAKFLPHFGQLQAQGYEIVSGSGDVLVFRKVRAASPESPSKVNQTKKVVNPIDGMESRPTPATGNFASPTGFVNHDIPIDPPFKSNIDVRREEPVFSGTRSTWAEDERGAKRSRRGRSKRFLLGALSFGACAYAIGVVSEFFRTGGSDGLGAVGF</sequence>
<reference evidence="2 3" key="1">
    <citation type="submission" date="2024-06" db="EMBL/GenBank/DDBJ databases">
        <title>Complete genome of Phlyctema vagabunda strain 19-DSS-EL-015.</title>
        <authorList>
            <person name="Fiorenzani C."/>
        </authorList>
    </citation>
    <scope>NUCLEOTIDE SEQUENCE [LARGE SCALE GENOMIC DNA]</scope>
    <source>
        <strain evidence="2 3">19-DSS-EL-015</strain>
    </source>
</reference>
<feature type="region of interest" description="Disordered" evidence="1">
    <location>
        <begin position="802"/>
        <end position="830"/>
    </location>
</feature>
<dbReference type="EMBL" id="JBFCZG010000001">
    <property type="protein sequence ID" value="KAL3427519.1"/>
    <property type="molecule type" value="Genomic_DNA"/>
</dbReference>
<feature type="compositionally biased region" description="Polar residues" evidence="1">
    <location>
        <begin position="177"/>
        <end position="186"/>
    </location>
</feature>
<feature type="region of interest" description="Disordered" evidence="1">
    <location>
        <begin position="132"/>
        <end position="236"/>
    </location>
</feature>
<feature type="compositionally biased region" description="Basic and acidic residues" evidence="1">
    <location>
        <begin position="589"/>
        <end position="611"/>
    </location>
</feature>
<feature type="region of interest" description="Disordered" evidence="1">
    <location>
        <begin position="455"/>
        <end position="504"/>
    </location>
</feature>
<name>A0ABR4PVY5_9HELO</name>
<feature type="compositionally biased region" description="Basic and acidic residues" evidence="1">
    <location>
        <begin position="162"/>
        <end position="173"/>
    </location>
</feature>
<feature type="compositionally biased region" description="Basic and acidic residues" evidence="1">
    <location>
        <begin position="561"/>
        <end position="577"/>
    </location>
</feature>
<evidence type="ECO:0000313" key="2">
    <source>
        <dbReference type="EMBL" id="KAL3427519.1"/>
    </source>
</evidence>
<protein>
    <submittedName>
        <fullName evidence="2">Uncharacterized protein</fullName>
    </submittedName>
</protein>
<evidence type="ECO:0000313" key="3">
    <source>
        <dbReference type="Proteomes" id="UP001629113"/>
    </source>
</evidence>